<protein>
    <submittedName>
        <fullName evidence="2">Uncharacterized protein</fullName>
    </submittedName>
</protein>
<keyword evidence="1" id="KW-1133">Transmembrane helix</keyword>
<sequence>MFYVQVRCTWWSYLIGLHFIHEWGPCGRFVMTVVNNILNQDQSRYSSAEIDAARNAFYRHDRDKQVHLLTVMPMDEAIAILQTSPASFSRSLIDELKDQGHNHHARYYINQLGLHKKSVSLDWLISPIGLVSMTVVGLISGVSAYVAW</sequence>
<evidence type="ECO:0000313" key="3">
    <source>
        <dbReference type="Proteomes" id="UP000838748"/>
    </source>
</evidence>
<reference evidence="2" key="1">
    <citation type="submission" date="2021-11" db="EMBL/GenBank/DDBJ databases">
        <authorList>
            <person name="Rodrigo-Torres L."/>
            <person name="Arahal R. D."/>
            <person name="Lucena T."/>
        </authorList>
    </citation>
    <scope>NUCLEOTIDE SEQUENCE</scope>
    <source>
        <strain evidence="2">CECT 7928</strain>
    </source>
</reference>
<dbReference type="Proteomes" id="UP000838748">
    <property type="component" value="Unassembled WGS sequence"/>
</dbReference>
<organism evidence="2 3">
    <name type="scientific">Vibrio marisflavi CECT 7928</name>
    <dbReference type="NCBI Taxonomy" id="634439"/>
    <lineage>
        <taxon>Bacteria</taxon>
        <taxon>Pseudomonadati</taxon>
        <taxon>Pseudomonadota</taxon>
        <taxon>Gammaproteobacteria</taxon>
        <taxon>Vibrionales</taxon>
        <taxon>Vibrionaceae</taxon>
        <taxon>Vibrio</taxon>
    </lineage>
</organism>
<keyword evidence="3" id="KW-1185">Reference proteome</keyword>
<evidence type="ECO:0000313" key="2">
    <source>
        <dbReference type="EMBL" id="CAH0538730.1"/>
    </source>
</evidence>
<evidence type="ECO:0000256" key="1">
    <source>
        <dbReference type="SAM" id="Phobius"/>
    </source>
</evidence>
<proteinExistence type="predicted"/>
<feature type="transmembrane region" description="Helical" evidence="1">
    <location>
        <begin position="123"/>
        <end position="147"/>
    </location>
</feature>
<gene>
    <name evidence="2" type="ORF">VMF7928_01617</name>
</gene>
<dbReference type="EMBL" id="CAKLDM010000002">
    <property type="protein sequence ID" value="CAH0538730.1"/>
    <property type="molecule type" value="Genomic_DNA"/>
</dbReference>
<keyword evidence="1" id="KW-0812">Transmembrane</keyword>
<keyword evidence="1" id="KW-0472">Membrane</keyword>
<comment type="caution">
    <text evidence="2">The sequence shown here is derived from an EMBL/GenBank/DDBJ whole genome shotgun (WGS) entry which is preliminary data.</text>
</comment>
<name>A0ABN8E3Z0_9VIBR</name>
<accession>A0ABN8E3Z0</accession>